<dbReference type="GO" id="GO:0016020">
    <property type="term" value="C:membrane"/>
    <property type="evidence" value="ECO:0007669"/>
    <property type="project" value="TreeGrafter"/>
</dbReference>
<gene>
    <name evidence="2" type="ORF">EYS42_10400</name>
</gene>
<keyword evidence="1" id="KW-1133">Transmembrane helix</keyword>
<comment type="caution">
    <text evidence="2">The sequence shown here is derived from an EMBL/GenBank/DDBJ whole genome shotgun (WGS) entry which is preliminary data.</text>
</comment>
<dbReference type="Gene3D" id="1.20.120.1630">
    <property type="match status" value="1"/>
</dbReference>
<feature type="transmembrane region" description="Helical" evidence="1">
    <location>
        <begin position="108"/>
        <end position="130"/>
    </location>
</feature>
<dbReference type="Pfam" id="PF06966">
    <property type="entry name" value="DUF1295"/>
    <property type="match status" value="1"/>
</dbReference>
<dbReference type="InterPro" id="IPR010721">
    <property type="entry name" value="UstE-like"/>
</dbReference>
<name>A0A4Q9H0Y7_9BURK</name>
<accession>A0A4Q9H0Y7</accession>
<dbReference type="PROSITE" id="PS50244">
    <property type="entry name" value="S5A_REDUCTASE"/>
    <property type="match status" value="1"/>
</dbReference>
<evidence type="ECO:0000313" key="3">
    <source>
        <dbReference type="Proteomes" id="UP000292120"/>
    </source>
</evidence>
<keyword evidence="1" id="KW-0472">Membrane</keyword>
<evidence type="ECO:0000313" key="2">
    <source>
        <dbReference type="EMBL" id="TBO30109.1"/>
    </source>
</evidence>
<dbReference type="PANTHER" id="PTHR32251:SF17">
    <property type="entry name" value="STEROID 5-ALPHA REDUCTASE C-TERMINAL DOMAIN-CONTAINING PROTEIN"/>
    <property type="match status" value="1"/>
</dbReference>
<organism evidence="2 3">
    <name type="scientific">Aquabacterium lacunae</name>
    <dbReference type="NCBI Taxonomy" id="2528630"/>
    <lineage>
        <taxon>Bacteria</taxon>
        <taxon>Pseudomonadati</taxon>
        <taxon>Pseudomonadota</taxon>
        <taxon>Betaproteobacteria</taxon>
        <taxon>Burkholderiales</taxon>
        <taxon>Aquabacterium</taxon>
    </lineage>
</organism>
<protein>
    <submittedName>
        <fullName evidence="2">DUF1295 domain-containing protein</fullName>
    </submittedName>
</protein>
<evidence type="ECO:0000256" key="1">
    <source>
        <dbReference type="SAM" id="Phobius"/>
    </source>
</evidence>
<dbReference type="EMBL" id="SIXI01000004">
    <property type="protein sequence ID" value="TBO30109.1"/>
    <property type="molecule type" value="Genomic_DNA"/>
</dbReference>
<keyword evidence="1" id="KW-0812">Transmembrane</keyword>
<dbReference type="RefSeq" id="WP_130968103.1">
    <property type="nucleotide sequence ID" value="NZ_SIXI01000004.1"/>
</dbReference>
<dbReference type="Proteomes" id="UP000292120">
    <property type="component" value="Unassembled WGS sequence"/>
</dbReference>
<proteinExistence type="predicted"/>
<feature type="transmembrane region" description="Helical" evidence="1">
    <location>
        <begin position="207"/>
        <end position="231"/>
    </location>
</feature>
<feature type="transmembrane region" description="Helical" evidence="1">
    <location>
        <begin position="137"/>
        <end position="157"/>
    </location>
</feature>
<reference evidence="2 3" key="1">
    <citation type="submission" date="2019-02" db="EMBL/GenBank/DDBJ databases">
        <title>Aquabacterium sp. strain KMB7.</title>
        <authorList>
            <person name="Chen W.-M."/>
        </authorList>
    </citation>
    <scope>NUCLEOTIDE SEQUENCE [LARGE SCALE GENOMIC DNA]</scope>
    <source>
        <strain evidence="2 3">KMB7</strain>
    </source>
</reference>
<keyword evidence="3" id="KW-1185">Reference proteome</keyword>
<sequence>MPVLHAVALAAVFLFLAKALAWGIQRVRGNAGIVDGIWAWALGLLALGFAAVGPAPEPARWLMGLMGLAWGARLGTYLWRRNWASAEDWRYAQFRAEWGPQAQFKMFWFFQFQNIFTLLLAGSAFLPAAYREGQPPVWALVLAAVIWLVAVLGEGLADAQLKAFKANPAHRGKVCDVGLWRHSRHPNYFFECVHWLAYLPLAWGSPLWVYSLIAPAVMWLLITKMSGVPLLEREMAQRKPGYAEYMRRTNQLIPGPVKA</sequence>
<dbReference type="AlphaFoldDB" id="A0A4Q9H0Y7"/>
<feature type="transmembrane region" description="Helical" evidence="1">
    <location>
        <begin position="37"/>
        <end position="54"/>
    </location>
</feature>
<dbReference type="OrthoDB" id="9779233at2"/>
<dbReference type="PANTHER" id="PTHR32251">
    <property type="entry name" value="3-OXO-5-ALPHA-STEROID 4-DEHYDROGENASE"/>
    <property type="match status" value="1"/>
</dbReference>